<dbReference type="InterPro" id="IPR012349">
    <property type="entry name" value="Split_barrel_FMN-bd"/>
</dbReference>
<reference evidence="2" key="1">
    <citation type="journal article" date="2020" name="Stud. Mycol.">
        <title>101 Dothideomycetes genomes: a test case for predicting lifestyles and emergence of pathogens.</title>
        <authorList>
            <person name="Haridas S."/>
            <person name="Albert R."/>
            <person name="Binder M."/>
            <person name="Bloem J."/>
            <person name="Labutti K."/>
            <person name="Salamov A."/>
            <person name="Andreopoulos B."/>
            <person name="Baker S."/>
            <person name="Barry K."/>
            <person name="Bills G."/>
            <person name="Bluhm B."/>
            <person name="Cannon C."/>
            <person name="Castanera R."/>
            <person name="Culley D."/>
            <person name="Daum C."/>
            <person name="Ezra D."/>
            <person name="Gonzalez J."/>
            <person name="Henrissat B."/>
            <person name="Kuo A."/>
            <person name="Liang C."/>
            <person name="Lipzen A."/>
            <person name="Lutzoni F."/>
            <person name="Magnuson J."/>
            <person name="Mondo S."/>
            <person name="Nolan M."/>
            <person name="Ohm R."/>
            <person name="Pangilinan J."/>
            <person name="Park H.-J."/>
            <person name="Ramirez L."/>
            <person name="Alfaro M."/>
            <person name="Sun H."/>
            <person name="Tritt A."/>
            <person name="Yoshinaga Y."/>
            <person name="Zwiers L.-H."/>
            <person name="Turgeon B."/>
            <person name="Goodwin S."/>
            <person name="Spatafora J."/>
            <person name="Crous P."/>
            <person name="Grigoriev I."/>
        </authorList>
    </citation>
    <scope>NUCLEOTIDE SEQUENCE</scope>
    <source>
        <strain evidence="2">CBS 113389</strain>
    </source>
</reference>
<accession>A0A6A6Q528</accession>
<keyword evidence="3" id="KW-1185">Reference proteome</keyword>
<evidence type="ECO:0000313" key="2">
    <source>
        <dbReference type="EMBL" id="KAF2487415.1"/>
    </source>
</evidence>
<dbReference type="AlphaFoldDB" id="A0A6A6Q528"/>
<sequence length="194" mass="20922">MSDPFKAKNEAEPSIQEKHADLAKFVEKCKFCMMTTKSPEGDSLVSRCMALAAKENNDVDFIFHANNSSGKTDDIKAHSDVNLGFLNSSGEWASISGKAEVVTDKAEIKKHYSPALKIWLGDLRDGTHDGGPDDPRIALLKVKSETVTYSISAKGLVGTVVEAVQAVINSEPPAVNKLVHLGTPELEKIRSGQA</sequence>
<evidence type="ECO:0000259" key="1">
    <source>
        <dbReference type="Pfam" id="PF16242"/>
    </source>
</evidence>
<dbReference type="Gene3D" id="2.30.110.10">
    <property type="entry name" value="Electron Transport, Fmn-binding Protein, Chain A"/>
    <property type="match status" value="1"/>
</dbReference>
<gene>
    <name evidence="2" type="ORF">BDY17DRAFT_288919</name>
</gene>
<name>A0A6A6Q528_9PEZI</name>
<feature type="domain" description="General stress protein FMN-binding split barrel" evidence="1">
    <location>
        <begin position="19"/>
        <end position="171"/>
    </location>
</feature>
<proteinExistence type="predicted"/>
<dbReference type="Proteomes" id="UP000799767">
    <property type="component" value="Unassembled WGS sequence"/>
</dbReference>
<organism evidence="2 3">
    <name type="scientific">Neohortaea acidophila</name>
    <dbReference type="NCBI Taxonomy" id="245834"/>
    <lineage>
        <taxon>Eukaryota</taxon>
        <taxon>Fungi</taxon>
        <taxon>Dikarya</taxon>
        <taxon>Ascomycota</taxon>
        <taxon>Pezizomycotina</taxon>
        <taxon>Dothideomycetes</taxon>
        <taxon>Dothideomycetidae</taxon>
        <taxon>Mycosphaerellales</taxon>
        <taxon>Teratosphaeriaceae</taxon>
        <taxon>Neohortaea</taxon>
    </lineage>
</organism>
<dbReference type="EMBL" id="MU001631">
    <property type="protein sequence ID" value="KAF2487415.1"/>
    <property type="molecule type" value="Genomic_DNA"/>
</dbReference>
<dbReference type="SUPFAM" id="SSF50475">
    <property type="entry name" value="FMN-binding split barrel"/>
    <property type="match status" value="1"/>
</dbReference>
<dbReference type="PANTHER" id="PTHR34818">
    <property type="entry name" value="PROTEIN BLI-3"/>
    <property type="match status" value="1"/>
</dbReference>
<dbReference type="InterPro" id="IPR052917">
    <property type="entry name" value="Stress-Dev_Protein"/>
</dbReference>
<dbReference type="GeneID" id="54473274"/>
<dbReference type="OrthoDB" id="434253at2759"/>
<dbReference type="PANTHER" id="PTHR34818:SF1">
    <property type="entry name" value="PROTEIN BLI-3"/>
    <property type="match status" value="1"/>
</dbReference>
<dbReference type="Pfam" id="PF16242">
    <property type="entry name" value="Pyrid_ox_like"/>
    <property type="match status" value="1"/>
</dbReference>
<dbReference type="InterPro" id="IPR038725">
    <property type="entry name" value="YdaG_split_barrel_FMN-bd"/>
</dbReference>
<evidence type="ECO:0000313" key="3">
    <source>
        <dbReference type="Proteomes" id="UP000799767"/>
    </source>
</evidence>
<protein>
    <recommendedName>
        <fullName evidence="1">General stress protein FMN-binding split barrel domain-containing protein</fullName>
    </recommendedName>
</protein>
<dbReference type="RefSeq" id="XP_033593984.1">
    <property type="nucleotide sequence ID" value="XM_033732272.1"/>
</dbReference>